<evidence type="ECO:0000259" key="1">
    <source>
        <dbReference type="Pfam" id="PF00534"/>
    </source>
</evidence>
<reference evidence="2" key="1">
    <citation type="journal article" date="2014" name="Int. J. Syst. Evol. Microbiol.">
        <title>Complete genome sequence of Corynebacterium casei LMG S-19264T (=DSM 44701T), isolated from a smear-ripened cheese.</title>
        <authorList>
            <consortium name="US DOE Joint Genome Institute (JGI-PGF)"/>
            <person name="Walter F."/>
            <person name="Albersmeier A."/>
            <person name="Kalinowski J."/>
            <person name="Ruckert C."/>
        </authorList>
    </citation>
    <scope>NUCLEOTIDE SEQUENCE</scope>
    <source>
        <strain evidence="2">KCTC 42731</strain>
    </source>
</reference>
<proteinExistence type="predicted"/>
<organism evidence="2 3">
    <name type="scientific">Thalassotalea marina</name>
    <dbReference type="NCBI Taxonomy" id="1673741"/>
    <lineage>
        <taxon>Bacteria</taxon>
        <taxon>Pseudomonadati</taxon>
        <taxon>Pseudomonadota</taxon>
        <taxon>Gammaproteobacteria</taxon>
        <taxon>Alteromonadales</taxon>
        <taxon>Colwelliaceae</taxon>
        <taxon>Thalassotalea</taxon>
    </lineage>
</organism>
<dbReference type="Proteomes" id="UP000623842">
    <property type="component" value="Unassembled WGS sequence"/>
</dbReference>
<reference evidence="2" key="2">
    <citation type="submission" date="2020-09" db="EMBL/GenBank/DDBJ databases">
        <authorList>
            <person name="Sun Q."/>
            <person name="Kim S."/>
        </authorList>
    </citation>
    <scope>NUCLEOTIDE SEQUENCE</scope>
    <source>
        <strain evidence="2">KCTC 42731</strain>
    </source>
</reference>
<keyword evidence="3" id="KW-1185">Reference proteome</keyword>
<dbReference type="Pfam" id="PF00534">
    <property type="entry name" value="Glycos_transf_1"/>
    <property type="match status" value="1"/>
</dbReference>
<evidence type="ECO:0000313" key="3">
    <source>
        <dbReference type="Proteomes" id="UP000623842"/>
    </source>
</evidence>
<evidence type="ECO:0000313" key="2">
    <source>
        <dbReference type="EMBL" id="GHF99321.1"/>
    </source>
</evidence>
<dbReference type="AlphaFoldDB" id="A0A919BNG0"/>
<dbReference type="EMBL" id="BNCK01000007">
    <property type="protein sequence ID" value="GHF99321.1"/>
    <property type="molecule type" value="Genomic_DNA"/>
</dbReference>
<dbReference type="GO" id="GO:0016757">
    <property type="term" value="F:glycosyltransferase activity"/>
    <property type="evidence" value="ECO:0007669"/>
    <property type="project" value="InterPro"/>
</dbReference>
<sequence>MAKVPQHILMIAFDFPPRGGSGVERTLKFARFLSTFGWKPVVLTVNESTHGDFVDHSNQLENDIIVERTFCLDASRHLAFRGRHFEFTKKPDRYWGWSFTAVPKAMSLIKQYDIKCLWSTYPVMTSHIIGYVLNKLTKLPWIADYRDPLQCYYDELVYHKSKAARFFDKLVVKNATKLVFVTNNALSLYADIYGERVLEKSAVIENGFDSKNLEALSRTLENDKFVLFHGGSLYETGRQPQVLFDALKLLKAKLGNDFDKVKLNLLGAHNQQFNKVRAEQYEISQAVEFKPQQPYQQCLQAMLNADVLVVIQGQVFDNQIPGKIYEYLNTDLPIVVITPNNSATDVLVKAYPGVLSSEEPTEIAVFLASAFTEKIRYVRDTKKLERRERTQELAQLLDSCV</sequence>
<accession>A0A919BNG0</accession>
<feature type="domain" description="Glycosyl transferase family 1" evidence="1">
    <location>
        <begin position="221"/>
        <end position="366"/>
    </location>
</feature>
<protein>
    <recommendedName>
        <fullName evidence="1">Glycosyl transferase family 1 domain-containing protein</fullName>
    </recommendedName>
</protein>
<gene>
    <name evidence="2" type="ORF">GCM10017161_29660</name>
</gene>
<dbReference type="Gene3D" id="3.40.50.2000">
    <property type="entry name" value="Glycogen Phosphorylase B"/>
    <property type="match status" value="2"/>
</dbReference>
<dbReference type="InterPro" id="IPR001296">
    <property type="entry name" value="Glyco_trans_1"/>
</dbReference>
<dbReference type="RefSeq" id="WP_189772152.1">
    <property type="nucleotide sequence ID" value="NZ_BNCK01000007.1"/>
</dbReference>
<name>A0A919BNG0_9GAMM</name>
<dbReference type="SUPFAM" id="SSF53756">
    <property type="entry name" value="UDP-Glycosyltransferase/glycogen phosphorylase"/>
    <property type="match status" value="1"/>
</dbReference>
<comment type="caution">
    <text evidence="2">The sequence shown here is derived from an EMBL/GenBank/DDBJ whole genome shotgun (WGS) entry which is preliminary data.</text>
</comment>